<name>G8JYS6_RHOFA</name>
<keyword evidence="1" id="KW-0378">Hydrolase</keyword>
<dbReference type="KEGG" id="rfa:A3L23_04926"/>
<dbReference type="GO" id="GO:0016746">
    <property type="term" value="F:acyltransferase activity"/>
    <property type="evidence" value="ECO:0007669"/>
    <property type="project" value="UniProtKB-KW"/>
</dbReference>
<reference evidence="1" key="4">
    <citation type="submission" date="2011-06" db="EMBL/GenBank/DDBJ databases">
        <authorList>
            <person name="Vereecke D.M."/>
        </authorList>
    </citation>
    <scope>NUCLEOTIDE SEQUENCE</scope>
    <source>
        <strain evidence="1">D188</strain>
        <plasmid evidence="1">pFiD188</plasmid>
    </source>
</reference>
<gene>
    <name evidence="1" type="ORF">pFi_061</name>
</gene>
<dbReference type="Gene3D" id="3.40.50.1820">
    <property type="entry name" value="alpha/beta hydrolase"/>
    <property type="match status" value="1"/>
</dbReference>
<protein>
    <submittedName>
        <fullName evidence="1">Putative MhpC-like hydrolase or acyltransferase</fullName>
    </submittedName>
</protein>
<reference evidence="1" key="1">
    <citation type="journal article" date="2009" name="Proc. Natl. Acad. Sci. U.S.A.">
        <title>Identification of Rhodococcus fascians cytokinins and their modus operandi to reshape the plant.</title>
        <authorList>
            <person name="Pertry I."/>
            <person name="Vaclavikova K."/>
            <person name="Depuydt S."/>
            <person name="Galuszka P."/>
            <person name="Spichal L."/>
            <person name="Temmerman W."/>
            <person name="Stes E."/>
            <person name="Schmulling T."/>
            <person name="Kakimoto T."/>
            <person name="Van Montagu M.C."/>
            <person name="Strnad M."/>
            <person name="Holsters M."/>
            <person name="Tarkowski P."/>
            <person name="Vereecke D."/>
        </authorList>
    </citation>
    <scope>NUCLEOTIDE SEQUENCE</scope>
    <source>
        <strain evidence="1">D188</strain>
        <plasmid evidence="1">pFiD188</plasmid>
    </source>
</reference>
<reference evidence="1" key="2">
    <citation type="journal article" date="2010" name="Mol. Plant Microbe Interact.">
        <title>Rhodococcus fascians impacts plant development through the dynamic fas-mediated production of a cytokinin mix.</title>
        <authorList>
            <person name="Pertry I."/>
            <person name="Vaclavikova K."/>
            <person name="Gemrotova M."/>
            <person name="Spichal L."/>
            <person name="Galuszka P."/>
            <person name="Depuydt S."/>
            <person name="Temmerman W."/>
            <person name="Stes E."/>
            <person name="De Keyser A."/>
            <person name="Riefler M."/>
            <person name="Biondi S."/>
            <person name="Novak O."/>
            <person name="Schmulling T."/>
            <person name="Strnad M."/>
            <person name="Tarkowski P."/>
            <person name="Holsters M."/>
            <person name="Vereecke D."/>
        </authorList>
    </citation>
    <scope>NUCLEOTIDE SEQUENCE</scope>
    <source>
        <strain evidence="1">D188</strain>
        <plasmid evidence="1">pFiD188</plasmid>
    </source>
</reference>
<keyword evidence="1" id="KW-0808">Transferase</keyword>
<organism evidence="1">
    <name type="scientific">Rhodococcoides fascians D188</name>
    <dbReference type="NCBI Taxonomy" id="1051973"/>
    <lineage>
        <taxon>Bacteria</taxon>
        <taxon>Bacillati</taxon>
        <taxon>Actinomycetota</taxon>
        <taxon>Actinomycetes</taxon>
        <taxon>Mycobacteriales</taxon>
        <taxon>Nocardiaceae</taxon>
        <taxon>Rhodococcoides</taxon>
    </lineage>
</organism>
<dbReference type="InterPro" id="IPR029058">
    <property type="entry name" value="AB_hydrolase_fold"/>
</dbReference>
<sequence length="360" mass="38519">MLDSRHHPLSRLLAAIAITVASTAIFLGGTAIASAQPTRSDVIDVPVSFTVRNTNDTAVPCTADGGTYTIRGHLTAPAEGFGNAITLYEHGIAAGEWYWRLPVEGYHHTYEMAARGQTSLTIDRLGYDTSDAPAGGAMCVGSQATMAHQIVQALRTGTYQWDASGTAPTFGHITLAGQSNGGQIVQIEAYTFDDVDALVVMDWADRGLTPEAYVRFFAATPRCLTGGSASENNPAAKGYTFYDQGTTEFVTGNYADTEQQVIDTAAPYQNQHPCGDMLSQGPGILLDLAKMSSIDIPVLGLYGQDDARVQFGDEHIASFTGTSDRKAITIPHAGHYMGHARNAAIVFDSLDQWLDARQPH</sequence>
<keyword evidence="1" id="KW-0614">Plasmid</keyword>
<reference evidence="1" key="3">
    <citation type="journal article" date="2011" name="Annu. Rev. Phytopathol.">
        <title>A successful bacterial coup d'etat: how Rhodococcus fascians redirects plant development.</title>
        <authorList>
            <person name="Stes E."/>
            <person name="Vandeputte O.M."/>
            <person name="El Jaziri M."/>
            <person name="Holsters M."/>
            <person name="Vereecke D."/>
        </authorList>
    </citation>
    <scope>NUCLEOTIDE SEQUENCE</scope>
    <source>
        <strain evidence="1">D188</strain>
        <plasmid evidence="1">pFiD188</plasmid>
    </source>
</reference>
<dbReference type="PATRIC" id="fig|1051973.4.peg.4968"/>
<geneLocation type="plasmid" evidence="1">
    <name>pFiD188</name>
</geneLocation>
<evidence type="ECO:0000313" key="1">
    <source>
        <dbReference type="EMBL" id="AET25197.1"/>
    </source>
</evidence>
<dbReference type="SUPFAM" id="SSF53474">
    <property type="entry name" value="alpha/beta-Hydrolases"/>
    <property type="match status" value="1"/>
</dbReference>
<dbReference type="RefSeq" id="WP_015586115.1">
    <property type="nucleotide sequence ID" value="NC_021080.1"/>
</dbReference>
<reference evidence="1" key="5">
    <citation type="journal article" date="2012" name="Mol. Plant Microbe Interact.">
        <title>pFiD188, the linear virulence plasmid of Rhodococcus fascians D188.</title>
        <authorList>
            <person name="Francis I."/>
            <person name="De Keyser A."/>
            <person name="De Backer P."/>
            <person name="Simon-Mateo C."/>
            <person name="Kalkus J."/>
            <person name="Pertry I."/>
            <person name="Ardiles-Diaz W."/>
            <person name="De Rycke R."/>
            <person name="Vandeputte O.M."/>
            <person name="El Jaziri M."/>
            <person name="Holsters M."/>
            <person name="Vereecke D."/>
        </authorList>
    </citation>
    <scope>NUCLEOTIDE SEQUENCE</scope>
    <source>
        <strain evidence="1">D188</strain>
        <plasmid evidence="1">pFiD188</plasmid>
    </source>
</reference>
<dbReference type="EMBL" id="JN093097">
    <property type="protein sequence ID" value="AET25197.1"/>
    <property type="molecule type" value="Genomic_DNA"/>
</dbReference>
<proteinExistence type="predicted"/>
<keyword evidence="1" id="KW-0012">Acyltransferase</keyword>
<dbReference type="AlphaFoldDB" id="G8JYS6"/>
<dbReference type="GO" id="GO:0016787">
    <property type="term" value="F:hydrolase activity"/>
    <property type="evidence" value="ECO:0007669"/>
    <property type="project" value="UniProtKB-KW"/>
</dbReference>
<accession>G8JYS6</accession>